<dbReference type="InterPro" id="IPR030678">
    <property type="entry name" value="Peptide/Ni-bd"/>
</dbReference>
<evidence type="ECO:0000313" key="7">
    <source>
        <dbReference type="Proteomes" id="UP001275932"/>
    </source>
</evidence>
<evidence type="ECO:0000259" key="5">
    <source>
        <dbReference type="Pfam" id="PF00496"/>
    </source>
</evidence>
<evidence type="ECO:0000256" key="2">
    <source>
        <dbReference type="ARBA" id="ARBA00022448"/>
    </source>
</evidence>
<feature type="signal peptide" evidence="4">
    <location>
        <begin position="1"/>
        <end position="17"/>
    </location>
</feature>
<comment type="caution">
    <text evidence="6">The sequence shown here is derived from an EMBL/GenBank/DDBJ whole genome shotgun (WGS) entry which is preliminary data.</text>
</comment>
<dbReference type="InterPro" id="IPR000914">
    <property type="entry name" value="SBP_5_dom"/>
</dbReference>
<reference evidence="6 7" key="1">
    <citation type="submission" date="2022-03" db="EMBL/GenBank/DDBJ databases">
        <title>Novel taxa within the pig intestine.</title>
        <authorList>
            <person name="Wylensek D."/>
            <person name="Bishof K."/>
            <person name="Afrizal A."/>
            <person name="Clavel T."/>
        </authorList>
    </citation>
    <scope>NUCLEOTIDE SEQUENCE [LARGE SCALE GENOMIC DNA]</scope>
    <source>
        <strain evidence="6 7">CLA-KB-P66</strain>
    </source>
</reference>
<evidence type="ECO:0000256" key="4">
    <source>
        <dbReference type="SAM" id="SignalP"/>
    </source>
</evidence>
<proteinExistence type="inferred from homology"/>
<feature type="domain" description="Solute-binding protein family 5" evidence="5">
    <location>
        <begin position="95"/>
        <end position="505"/>
    </location>
</feature>
<evidence type="ECO:0000256" key="1">
    <source>
        <dbReference type="ARBA" id="ARBA00005695"/>
    </source>
</evidence>
<comment type="similarity">
    <text evidence="1">Belongs to the bacterial solute-binding protein 5 family.</text>
</comment>
<dbReference type="Gene3D" id="3.10.105.10">
    <property type="entry name" value="Dipeptide-binding Protein, Domain 3"/>
    <property type="match status" value="1"/>
</dbReference>
<accession>A0ABU4WEZ4</accession>
<sequence>MTHVFRKISSLACIALAVLLVSCGKAPKVERGKYPLPDGVQISDCDVGKYGGIFVLSGSQEPMTFNDLVNTEASTSTIMSMMFSGLVTVDPFTMKPSPMIASSWEISGDSKRYVFHLRKGARFSDGVEITADDVVFTFDAIFAKKLDSDGNPVLDKNTGKPLLRYPSRYAGQYTIGGEPVKYRKIDKYTVEFETKIVYAPFLTDIGFVSIFPRHKLLKAFESGTFQQAWSTQTAIETPSEIVSSGPFMIYSYRPGERLVLTANPHYWKADKNRNRLPYIDFLIFKFVADANTSSILFATGQSDASGLDAGDYPWVKGFAKTYDFSIFERGPASSISFMWFNQNGGEKDGKKFVAPHKLKWFQNKIFRQAVITALDREGIVNGVWFGRGVVLNSIISGANKKWHNPNIRKYSYNPQEALKMLFSQGFKLNASGELFDAENNRVEFSLLVADGSKNSTTIATTIVDNLKAVGIKVNLVFLDFAAIVSKIDDTLDYEAAMMGFTGGGDPSGGKAIYRSDGFLHVWNPRQKTPATDWERAVDALVDSQETTLDENLRYLKVAKMQEIFSEELPLIFLTAPMAYSGIQNKWANVKVPPLDSIIWNIEELYLKGESDD</sequence>
<dbReference type="EMBL" id="JALBUT010000003">
    <property type="protein sequence ID" value="MDX8415132.1"/>
    <property type="molecule type" value="Genomic_DNA"/>
</dbReference>
<keyword evidence="3 4" id="KW-0732">Signal</keyword>
<dbReference type="CDD" id="cd08500">
    <property type="entry name" value="PBP2_NikA_DppA_OppA_like_4"/>
    <property type="match status" value="1"/>
</dbReference>
<organism evidence="6 7">
    <name type="scientific">Intestinicryptomonas porci</name>
    <dbReference type="NCBI Taxonomy" id="2926320"/>
    <lineage>
        <taxon>Bacteria</taxon>
        <taxon>Pseudomonadati</taxon>
        <taxon>Verrucomicrobiota</taxon>
        <taxon>Opitutia</taxon>
        <taxon>Opitutales</taxon>
        <taxon>Intestinicryptomonaceae</taxon>
        <taxon>Intestinicryptomonas</taxon>
    </lineage>
</organism>
<dbReference type="SUPFAM" id="SSF53850">
    <property type="entry name" value="Periplasmic binding protein-like II"/>
    <property type="match status" value="1"/>
</dbReference>
<keyword evidence="2" id="KW-0813">Transport</keyword>
<evidence type="ECO:0000256" key="3">
    <source>
        <dbReference type="ARBA" id="ARBA00022729"/>
    </source>
</evidence>
<dbReference type="RefSeq" id="WP_370396580.1">
    <property type="nucleotide sequence ID" value="NZ_JALBUT010000003.1"/>
</dbReference>
<dbReference type="PANTHER" id="PTHR30290">
    <property type="entry name" value="PERIPLASMIC BINDING COMPONENT OF ABC TRANSPORTER"/>
    <property type="match status" value="1"/>
</dbReference>
<dbReference type="InterPro" id="IPR039424">
    <property type="entry name" value="SBP_5"/>
</dbReference>
<keyword evidence="7" id="KW-1185">Reference proteome</keyword>
<dbReference type="Gene3D" id="3.40.190.10">
    <property type="entry name" value="Periplasmic binding protein-like II"/>
    <property type="match status" value="1"/>
</dbReference>
<protein>
    <submittedName>
        <fullName evidence="6">ABC transporter substrate-binding protein</fullName>
    </submittedName>
</protein>
<dbReference type="Pfam" id="PF00496">
    <property type="entry name" value="SBP_bac_5"/>
    <property type="match status" value="1"/>
</dbReference>
<name>A0ABU4WEZ4_9BACT</name>
<evidence type="ECO:0000313" key="6">
    <source>
        <dbReference type="EMBL" id="MDX8415132.1"/>
    </source>
</evidence>
<gene>
    <name evidence="6" type="ORF">MOX91_02925</name>
</gene>
<feature type="chain" id="PRO_5047495020" evidence="4">
    <location>
        <begin position="18"/>
        <end position="612"/>
    </location>
</feature>
<dbReference type="PANTHER" id="PTHR30290:SF9">
    <property type="entry name" value="OLIGOPEPTIDE-BINDING PROTEIN APPA"/>
    <property type="match status" value="1"/>
</dbReference>
<dbReference type="Proteomes" id="UP001275932">
    <property type="component" value="Unassembled WGS sequence"/>
</dbReference>
<dbReference type="PIRSF" id="PIRSF002741">
    <property type="entry name" value="MppA"/>
    <property type="match status" value="1"/>
</dbReference>
<dbReference type="Gene3D" id="3.90.76.10">
    <property type="entry name" value="Dipeptide-binding Protein, Domain 1"/>
    <property type="match status" value="1"/>
</dbReference>
<dbReference type="PROSITE" id="PS51257">
    <property type="entry name" value="PROKAR_LIPOPROTEIN"/>
    <property type="match status" value="1"/>
</dbReference>